<evidence type="ECO:0000256" key="3">
    <source>
        <dbReference type="SAM" id="SignalP"/>
    </source>
</evidence>
<dbReference type="PANTHER" id="PTHR16026">
    <property type="entry name" value="CARTILAGE ACIDIC PROTEIN 1"/>
    <property type="match status" value="1"/>
</dbReference>
<dbReference type="Pfam" id="PF13517">
    <property type="entry name" value="FG-GAP_3"/>
    <property type="match status" value="5"/>
</dbReference>
<evidence type="ECO:0000313" key="6">
    <source>
        <dbReference type="Proteomes" id="UP000290204"/>
    </source>
</evidence>
<reference evidence="5 6" key="1">
    <citation type="submission" date="2019-01" db="EMBL/GenBank/DDBJ databases">
        <title>Lacibacter sp. strain TTM-7.</title>
        <authorList>
            <person name="Chen W.-M."/>
        </authorList>
    </citation>
    <scope>NUCLEOTIDE SEQUENCE [LARGE SCALE GENOMIC DNA]</scope>
    <source>
        <strain evidence="5 6">TTM-7</strain>
    </source>
</reference>
<keyword evidence="2" id="KW-0175">Coiled coil</keyword>
<dbReference type="Pfam" id="PF07593">
    <property type="entry name" value="UnbV_ASPIC"/>
    <property type="match status" value="1"/>
</dbReference>
<feature type="signal peptide" evidence="3">
    <location>
        <begin position="1"/>
        <end position="18"/>
    </location>
</feature>
<comment type="caution">
    <text evidence="5">The sequence shown here is derived from an EMBL/GenBank/DDBJ whole genome shotgun (WGS) entry which is preliminary data.</text>
</comment>
<protein>
    <submittedName>
        <fullName evidence="5">RNA-binding protein</fullName>
    </submittedName>
</protein>
<dbReference type="PANTHER" id="PTHR16026:SF0">
    <property type="entry name" value="CARTILAGE ACIDIC PROTEIN 1"/>
    <property type="match status" value="1"/>
</dbReference>
<accession>A0A4Q1CDW2</accession>
<name>A0A4Q1CDW2_9BACT</name>
<dbReference type="InterPro" id="IPR011519">
    <property type="entry name" value="UnbV_ASPIC"/>
</dbReference>
<dbReference type="Proteomes" id="UP000290204">
    <property type="component" value="Unassembled WGS sequence"/>
</dbReference>
<dbReference type="EMBL" id="SDHW01000008">
    <property type="protein sequence ID" value="RXK57800.1"/>
    <property type="molecule type" value="Genomic_DNA"/>
</dbReference>
<evidence type="ECO:0000259" key="4">
    <source>
        <dbReference type="Pfam" id="PF07593"/>
    </source>
</evidence>
<dbReference type="InterPro" id="IPR028994">
    <property type="entry name" value="Integrin_alpha_N"/>
</dbReference>
<evidence type="ECO:0000256" key="2">
    <source>
        <dbReference type="SAM" id="Coils"/>
    </source>
</evidence>
<gene>
    <name evidence="5" type="ORF">ESA94_19975</name>
</gene>
<dbReference type="Gene3D" id="2.130.10.130">
    <property type="entry name" value="Integrin alpha, N-terminal"/>
    <property type="match status" value="4"/>
</dbReference>
<organism evidence="5 6">
    <name type="scientific">Lacibacter luteus</name>
    <dbReference type="NCBI Taxonomy" id="2508719"/>
    <lineage>
        <taxon>Bacteria</taxon>
        <taxon>Pseudomonadati</taxon>
        <taxon>Bacteroidota</taxon>
        <taxon>Chitinophagia</taxon>
        <taxon>Chitinophagales</taxon>
        <taxon>Chitinophagaceae</taxon>
        <taxon>Lacibacter</taxon>
    </lineage>
</organism>
<dbReference type="AlphaFoldDB" id="A0A4Q1CDW2"/>
<sequence length="1161" mass="129048">MRLPLLLLFALLLFSACAKKEKPLFVAVPSAQSGITFNNEIIENSQMNMVNYQYLYNGGGVGIGDFNNDNLPDIYFTASIASNRLYINRGNLKFEDVTEKAGVDGSKKWSRGATVVDINNDGLLDIYVCAAAWQSAELKKDMLYVNTGVDPVTKIPSFKERAAEYGLIDTVSTHMANFFDYDNDGDLDVYLVVNDLNQEFPNNFRKIKNDGSGFTNDILFRNDWNDTLKHPVFTNVTKEAGILWEGNGLGISVLDINRDGWKDIYISNDYLSGNILYINNKNGTFTNRNNEYFKHSSLNAMGNDAGDINNDGLLDIVEMDMMPEDNYRQKMMFNPVDYNWYQYSTQFGFPYQLVRNTLQLNQGPRLTENDTIGAPVFSEIAYLAGIANTDWSWAALLADADNDGYKDLMTTNGLPKDVTDLDFVAYRESQTATSIEELIQRQPPVQISNYIYRNNGNLTFSDQTLAWGWNIPTYSAGIATADFDNDGDLDVIINNTNMEASLLENKLNEAQQRKNYLRIRFRGDTSNINGIGVFVKLMYKGGEQVAENTPYHGYMSSTENILHFGLDSIAKIDSIVVYWPNGKKEVVKDVVTNQTITISQSANAQPDNEVQASIAVTNLFSNITSQTGLDFFHNEYDYVDFNTQRQLPFKLSQSGPAMAAGDLNGDGLSDIIIAGSLPEPPVVYLQQSNHQFTKQLLTTTKQAADDAGICLFDADGDKDLDVYFCSGGNELPKNSVGYADRLFINNGNAVFVYDSIALPLLTNSKSCVKGADYDGDGDVDLFVGGKAVPGEYPKAETSFLLRNNSKKGVITFERVTAKVAPELTSIGMVTDAAWSDVDNDGDADLLVTGYWMGIRFFRNDKGTLVLQQTSTDALTGWWNSITAADMDNDGDMDYVAGNFGNNGYYHATEKQPMHAYSNDYDGNGRYDVLLSIWKPATLHGPVKEFPVAYRDQLADEIPSIKKFFPVYNTYANADMEKMLSNFNRENELKLTVTTLASVWIENKGKFNFEVHTLPVQAQFSSVFGMAVNDYNTDGNMDILLTGNLYDMHPNQGRIDASNGLLLQGDGAGNFKPLPILQSGILVPGNARSLIQFPYNGSIAVVAAQNQGRLRLFHLKQTRSTAPVEIATTNKLVQLKNGKQRKEEYYFGSSFGSQSARFTLAN</sequence>
<feature type="domain" description="ASPIC/UnbV" evidence="4">
    <location>
        <begin position="530"/>
        <end position="597"/>
    </location>
</feature>
<dbReference type="RefSeq" id="WP_129132724.1">
    <property type="nucleotide sequence ID" value="NZ_SDHW01000008.1"/>
</dbReference>
<dbReference type="SUPFAM" id="SSF69318">
    <property type="entry name" value="Integrin alpha N-terminal domain"/>
    <property type="match status" value="3"/>
</dbReference>
<dbReference type="InterPro" id="IPR013517">
    <property type="entry name" value="FG-GAP"/>
</dbReference>
<dbReference type="InterPro" id="IPR027039">
    <property type="entry name" value="Crtac1"/>
</dbReference>
<dbReference type="InterPro" id="IPR018247">
    <property type="entry name" value="EF_Hand_1_Ca_BS"/>
</dbReference>
<feature type="chain" id="PRO_5020289551" evidence="3">
    <location>
        <begin position="19"/>
        <end position="1161"/>
    </location>
</feature>
<proteinExistence type="predicted"/>
<evidence type="ECO:0000256" key="1">
    <source>
        <dbReference type="ARBA" id="ARBA00022729"/>
    </source>
</evidence>
<dbReference type="PROSITE" id="PS00018">
    <property type="entry name" value="EF_HAND_1"/>
    <property type="match status" value="1"/>
</dbReference>
<evidence type="ECO:0000313" key="5">
    <source>
        <dbReference type="EMBL" id="RXK57800.1"/>
    </source>
</evidence>
<feature type="coiled-coil region" evidence="2">
    <location>
        <begin position="493"/>
        <end position="520"/>
    </location>
</feature>
<dbReference type="OrthoDB" id="600363at2"/>
<keyword evidence="6" id="KW-1185">Reference proteome</keyword>
<keyword evidence="1 3" id="KW-0732">Signal</keyword>
<dbReference type="PROSITE" id="PS51257">
    <property type="entry name" value="PROKAR_LIPOPROTEIN"/>
    <property type="match status" value="1"/>
</dbReference>